<sequence>MEEPHDPGGTTPPVGHYVTITNFPSMDTEGSITDASDSNASTSQRKRKSAKICKHCSKKRRRHQKTSVLHPLNEFECQCSANSDNVLRESNMTFVAPPPTVNTPKEKISNNPVVNSLTDNLPKENVSNNPVARPSYVASDLAPYVVHIQKVSSESNENLSVHPVTFGFFLKKNGIKNIIDGSLKKIGRNHANSFIDCGALKVNNYKAFIPTFNVTRMGVVRGVPTEWSEEDIVNNISVPIGCGKILKARRLKRKNIINGTAQFDPIETVVLTFDGQVLPKRVFLCFNSLPVDLYIYPTIQCFHCCRYGHVKNQCRSTPRCYKCGLGHSGESCSAEEESITCCLCSGPHMANSKACPEFSRQRNIKESMAKNCITYAEALKLHPPCSKSYADVLASSPPQNSIFSFNMDSSNNISGKTSYKKTVFLKPRSPPRQTKGYDRSAHEDIVKGFNTPITPSKSILINSDEKILNNLSIKELLITLINSLSQTNLISLPPNAAHLTDTSLTKNSQNEKEVYSDSVELP</sequence>
<proteinExistence type="predicted"/>
<feature type="region of interest" description="Disordered" evidence="1">
    <location>
        <begin position="1"/>
        <end position="67"/>
    </location>
</feature>
<comment type="caution">
    <text evidence="2">The sequence shown here is derived from an EMBL/GenBank/DDBJ whole genome shotgun (WGS) entry which is preliminary data.</text>
</comment>
<evidence type="ECO:0000313" key="2">
    <source>
        <dbReference type="EMBL" id="KAL0812188.1"/>
    </source>
</evidence>
<dbReference type="AlphaFoldDB" id="A0ABD0SDT8"/>
<evidence type="ECO:0008006" key="4">
    <source>
        <dbReference type="Google" id="ProtNLM"/>
    </source>
</evidence>
<protein>
    <recommendedName>
        <fullName evidence="4">CCHC-type domain-containing protein</fullName>
    </recommendedName>
</protein>
<organism evidence="2 3">
    <name type="scientific">Loxostege sticticalis</name>
    <name type="common">Beet webworm moth</name>
    <dbReference type="NCBI Taxonomy" id="481309"/>
    <lineage>
        <taxon>Eukaryota</taxon>
        <taxon>Metazoa</taxon>
        <taxon>Ecdysozoa</taxon>
        <taxon>Arthropoda</taxon>
        <taxon>Hexapoda</taxon>
        <taxon>Insecta</taxon>
        <taxon>Pterygota</taxon>
        <taxon>Neoptera</taxon>
        <taxon>Endopterygota</taxon>
        <taxon>Lepidoptera</taxon>
        <taxon>Glossata</taxon>
        <taxon>Ditrysia</taxon>
        <taxon>Pyraloidea</taxon>
        <taxon>Crambidae</taxon>
        <taxon>Pyraustinae</taxon>
        <taxon>Loxostege</taxon>
    </lineage>
</organism>
<reference evidence="2 3" key="1">
    <citation type="submission" date="2024-06" db="EMBL/GenBank/DDBJ databases">
        <title>A chromosome-level genome assembly of beet webworm, Loxostege sticticalis.</title>
        <authorList>
            <person name="Zhang Y."/>
        </authorList>
    </citation>
    <scope>NUCLEOTIDE SEQUENCE [LARGE SCALE GENOMIC DNA]</scope>
    <source>
        <strain evidence="2">AQ028</strain>
        <tissue evidence="2">Male pupae</tissue>
    </source>
</reference>
<feature type="compositionally biased region" description="Polar residues" evidence="1">
    <location>
        <begin position="19"/>
        <end position="43"/>
    </location>
</feature>
<gene>
    <name evidence="2" type="ORF">ABMA28_009565</name>
</gene>
<name>A0ABD0SDT8_LOXSC</name>
<feature type="region of interest" description="Disordered" evidence="1">
    <location>
        <begin position="498"/>
        <end position="522"/>
    </location>
</feature>
<evidence type="ECO:0000256" key="1">
    <source>
        <dbReference type="SAM" id="MobiDB-lite"/>
    </source>
</evidence>
<feature type="compositionally biased region" description="Basic residues" evidence="1">
    <location>
        <begin position="44"/>
        <end position="65"/>
    </location>
</feature>
<evidence type="ECO:0000313" key="3">
    <source>
        <dbReference type="Proteomes" id="UP001549921"/>
    </source>
</evidence>
<accession>A0ABD0SDT8</accession>
<dbReference type="EMBL" id="JBEDNZ010000023">
    <property type="protein sequence ID" value="KAL0812188.1"/>
    <property type="molecule type" value="Genomic_DNA"/>
</dbReference>
<dbReference type="Proteomes" id="UP001549921">
    <property type="component" value="Unassembled WGS sequence"/>
</dbReference>